<keyword evidence="1" id="KW-0946">Virion</keyword>
<accession>A0A081BGJ4</accession>
<dbReference type="OrthoDB" id="1550456at2"/>
<keyword evidence="1" id="KW-0261">Viral envelope protein</keyword>
<dbReference type="Gene3D" id="3.30.1810.10">
    <property type="entry name" value="YdfO-like"/>
    <property type="match status" value="1"/>
</dbReference>
<comment type="caution">
    <text evidence="1">The sequence shown here is derived from an EMBL/GenBank/DDBJ whole genome shotgun (WGS) entry which is preliminary data.</text>
</comment>
<dbReference type="InterPro" id="IPR009833">
    <property type="entry name" value="DUF1398"/>
</dbReference>
<dbReference type="Pfam" id="PF07166">
    <property type="entry name" value="DUF1398"/>
    <property type="match status" value="1"/>
</dbReference>
<proteinExistence type="predicted"/>
<dbReference type="SUPFAM" id="SSF160419">
    <property type="entry name" value="YdfO-like"/>
    <property type="match status" value="1"/>
</dbReference>
<sequence>MTLDFRAIERAVQEEKNAGGFANLMKAFQKLGVVRYDYLVESGMYRYFDATSTIDLKMNGVAKTVALKGDDIASKRAVQKAQAGLITFEAFCELAGEAGILYWSTVLDQKVVSYFDRDNQIQLAEPIPGL</sequence>
<dbReference type="EMBL" id="BBJM01000003">
    <property type="protein sequence ID" value="GAK47162.1"/>
    <property type="molecule type" value="Genomic_DNA"/>
</dbReference>
<dbReference type="AlphaFoldDB" id="A0A081BGJ4"/>
<evidence type="ECO:0000313" key="2">
    <source>
        <dbReference type="Proteomes" id="UP000028700"/>
    </source>
</evidence>
<dbReference type="Proteomes" id="UP000028700">
    <property type="component" value="Unassembled WGS sequence"/>
</dbReference>
<reference evidence="1" key="1">
    <citation type="journal article" date="2014" name="Genome Announc.">
        <title>Draft Genome Sequence of Lactobacillus oryzae Strain SG293T.</title>
        <authorList>
            <person name="Tanizawa Y."/>
            <person name="Fujisawa T."/>
            <person name="Mochizuki T."/>
            <person name="Kaminuma E."/>
            <person name="Nakamura Y."/>
            <person name="Tohno M."/>
        </authorList>
    </citation>
    <scope>NUCLEOTIDE SEQUENCE [LARGE SCALE GENOMIC DNA]</scope>
    <source>
        <strain evidence="1">SG293</strain>
    </source>
</reference>
<evidence type="ECO:0000313" key="1">
    <source>
        <dbReference type="EMBL" id="GAK47162.1"/>
    </source>
</evidence>
<keyword evidence="2" id="KW-1185">Reference proteome</keyword>
<protein>
    <submittedName>
        <fullName evidence="1">Putative phage envelope protein</fullName>
    </submittedName>
</protein>
<dbReference type="RefSeq" id="WP_034526111.1">
    <property type="nucleotide sequence ID" value="NZ_BBAZ01000003.1"/>
</dbReference>
<dbReference type="eggNOG" id="COG5562">
    <property type="taxonomic scope" value="Bacteria"/>
</dbReference>
<dbReference type="InterPro" id="IPR036696">
    <property type="entry name" value="YdfO-like_sf"/>
</dbReference>
<organism evidence="1 2">
    <name type="scientific">Secundilactobacillus oryzae JCM 18671</name>
    <dbReference type="NCBI Taxonomy" id="1291743"/>
    <lineage>
        <taxon>Bacteria</taxon>
        <taxon>Bacillati</taxon>
        <taxon>Bacillota</taxon>
        <taxon>Bacilli</taxon>
        <taxon>Lactobacillales</taxon>
        <taxon>Lactobacillaceae</taxon>
        <taxon>Secundilactobacillus</taxon>
    </lineage>
</organism>
<name>A0A081BGJ4_9LACO</name>
<gene>
    <name evidence="1" type="ORF">LOSG293_030010</name>
</gene>